<dbReference type="Proteomes" id="UP000824533">
    <property type="component" value="Linkage Group LG19"/>
</dbReference>
<name>A0ACC1CPG7_9NEOP</name>
<keyword evidence="2" id="KW-1185">Reference proteome</keyword>
<protein>
    <submittedName>
        <fullName evidence="1">Uncharacterized protein</fullName>
    </submittedName>
</protein>
<accession>A0ACC1CPG7</accession>
<gene>
    <name evidence="1" type="ORF">K1T71_010642</name>
</gene>
<organism evidence="1 2">
    <name type="scientific">Dendrolimus kikuchii</name>
    <dbReference type="NCBI Taxonomy" id="765133"/>
    <lineage>
        <taxon>Eukaryota</taxon>
        <taxon>Metazoa</taxon>
        <taxon>Ecdysozoa</taxon>
        <taxon>Arthropoda</taxon>
        <taxon>Hexapoda</taxon>
        <taxon>Insecta</taxon>
        <taxon>Pterygota</taxon>
        <taxon>Neoptera</taxon>
        <taxon>Endopterygota</taxon>
        <taxon>Lepidoptera</taxon>
        <taxon>Glossata</taxon>
        <taxon>Ditrysia</taxon>
        <taxon>Bombycoidea</taxon>
        <taxon>Lasiocampidae</taxon>
        <taxon>Dendrolimus</taxon>
    </lineage>
</organism>
<evidence type="ECO:0000313" key="2">
    <source>
        <dbReference type="Proteomes" id="UP000824533"/>
    </source>
</evidence>
<dbReference type="EMBL" id="CM034405">
    <property type="protein sequence ID" value="KAJ0173493.1"/>
    <property type="molecule type" value="Genomic_DNA"/>
</dbReference>
<comment type="caution">
    <text evidence="1">The sequence shown here is derived from an EMBL/GenBank/DDBJ whole genome shotgun (WGS) entry which is preliminary data.</text>
</comment>
<evidence type="ECO:0000313" key="1">
    <source>
        <dbReference type="EMBL" id="KAJ0173493.1"/>
    </source>
</evidence>
<reference evidence="1 2" key="1">
    <citation type="journal article" date="2021" name="Front. Genet.">
        <title>Chromosome-Level Genome Assembly Reveals Significant Gene Expansion in the Toll and IMD Signaling Pathways of Dendrolimus kikuchii.</title>
        <authorList>
            <person name="Zhou J."/>
            <person name="Wu P."/>
            <person name="Xiong Z."/>
            <person name="Liu N."/>
            <person name="Zhao N."/>
            <person name="Ji M."/>
            <person name="Qiu Y."/>
            <person name="Yang B."/>
        </authorList>
    </citation>
    <scope>NUCLEOTIDE SEQUENCE [LARGE SCALE GENOMIC DNA]</scope>
    <source>
        <strain evidence="1">Ann1</strain>
    </source>
</reference>
<proteinExistence type="predicted"/>
<sequence length="141" mass="15721">MSYPRFDVEQKSYHSRDVIEAPPNCPEGLQMDADGVCREEVNASCLESRSPPETCPEGTVPVGNYLYKAINVCETTLDSITSLKSYFKNLKMKLYQAFVALFFVFALFEVNASYRESRSSADMCPPGTAQDPLGKRCSPIL</sequence>